<dbReference type="InterPro" id="IPR039261">
    <property type="entry name" value="FNR_nucleotide-bd"/>
</dbReference>
<dbReference type="SUPFAM" id="SSF63380">
    <property type="entry name" value="Riboflavin synthase domain-like"/>
    <property type="match status" value="1"/>
</dbReference>
<dbReference type="PROSITE" id="PS51085">
    <property type="entry name" value="2FE2S_FER_2"/>
    <property type="match status" value="1"/>
</dbReference>
<keyword evidence="6" id="KW-0411">Iron-sulfur</keyword>
<dbReference type="RefSeq" id="WP_282584186.1">
    <property type="nucleotide sequence ID" value="NZ_JAMOIM010000003.1"/>
</dbReference>
<keyword evidence="1" id="KW-0285">Flavoprotein</keyword>
<dbReference type="InterPro" id="IPR036010">
    <property type="entry name" value="2Fe-2S_ferredoxin-like_sf"/>
</dbReference>
<evidence type="ECO:0000259" key="7">
    <source>
        <dbReference type="PROSITE" id="PS51085"/>
    </source>
</evidence>
<dbReference type="InterPro" id="IPR050415">
    <property type="entry name" value="MRET"/>
</dbReference>
<dbReference type="PROSITE" id="PS51384">
    <property type="entry name" value="FAD_FR"/>
    <property type="match status" value="1"/>
</dbReference>
<dbReference type="InterPro" id="IPR017927">
    <property type="entry name" value="FAD-bd_FR_type"/>
</dbReference>
<gene>
    <name evidence="9" type="ORF">M8523_07330</name>
</gene>
<keyword evidence="5" id="KW-0408">Iron</keyword>
<evidence type="ECO:0000256" key="6">
    <source>
        <dbReference type="ARBA" id="ARBA00023014"/>
    </source>
</evidence>
<dbReference type="Gene3D" id="3.10.20.30">
    <property type="match status" value="1"/>
</dbReference>
<dbReference type="CDD" id="cd06185">
    <property type="entry name" value="PDR_like"/>
    <property type="match status" value="1"/>
</dbReference>
<dbReference type="CDD" id="cd00207">
    <property type="entry name" value="fer2"/>
    <property type="match status" value="1"/>
</dbReference>
<evidence type="ECO:0000259" key="8">
    <source>
        <dbReference type="PROSITE" id="PS51384"/>
    </source>
</evidence>
<accession>A0AA41YV09</accession>
<dbReference type="PRINTS" id="PR00409">
    <property type="entry name" value="PHDIOXRDTASE"/>
</dbReference>
<name>A0AA41YV09_9HYPH</name>
<keyword evidence="3" id="KW-0479">Metal-binding</keyword>
<organism evidence="9 10">
    <name type="scientific">Lichenifustis flavocetrariae</name>
    <dbReference type="NCBI Taxonomy" id="2949735"/>
    <lineage>
        <taxon>Bacteria</taxon>
        <taxon>Pseudomonadati</taxon>
        <taxon>Pseudomonadota</taxon>
        <taxon>Alphaproteobacteria</taxon>
        <taxon>Hyphomicrobiales</taxon>
        <taxon>Lichenihabitantaceae</taxon>
        <taxon>Lichenifustis</taxon>
    </lineage>
</organism>
<keyword evidence="2" id="KW-0001">2Fe-2S</keyword>
<dbReference type="GO" id="GO:0016491">
    <property type="term" value="F:oxidoreductase activity"/>
    <property type="evidence" value="ECO:0007669"/>
    <property type="project" value="UniProtKB-KW"/>
</dbReference>
<dbReference type="InterPro" id="IPR006058">
    <property type="entry name" value="2Fe2S_fd_BS"/>
</dbReference>
<feature type="domain" description="FAD-binding FR-type" evidence="8">
    <location>
        <begin position="18"/>
        <end position="120"/>
    </location>
</feature>
<keyword evidence="10" id="KW-1185">Reference proteome</keyword>
<dbReference type="PANTHER" id="PTHR47354">
    <property type="entry name" value="NADH OXIDOREDUCTASE HCR"/>
    <property type="match status" value="1"/>
</dbReference>
<dbReference type="Pfam" id="PF00111">
    <property type="entry name" value="Fer2"/>
    <property type="match status" value="1"/>
</dbReference>
<dbReference type="Proteomes" id="UP001165667">
    <property type="component" value="Unassembled WGS sequence"/>
</dbReference>
<dbReference type="InterPro" id="IPR017938">
    <property type="entry name" value="Riboflavin_synthase-like_b-brl"/>
</dbReference>
<dbReference type="AlphaFoldDB" id="A0AA41YV09"/>
<dbReference type="Gene3D" id="3.40.50.80">
    <property type="entry name" value="Nucleotide-binding domain of ferredoxin-NADP reductase (FNR) module"/>
    <property type="match status" value="1"/>
</dbReference>
<dbReference type="PROSITE" id="PS00197">
    <property type="entry name" value="2FE2S_FER_1"/>
    <property type="match status" value="1"/>
</dbReference>
<dbReference type="InterPro" id="IPR001041">
    <property type="entry name" value="2Fe-2S_ferredoxin-type"/>
</dbReference>
<dbReference type="SUPFAM" id="SSF52343">
    <property type="entry name" value="Ferredoxin reductase-like, C-terminal NADP-linked domain"/>
    <property type="match status" value="1"/>
</dbReference>
<evidence type="ECO:0000313" key="9">
    <source>
        <dbReference type="EMBL" id="MCW6507830.1"/>
    </source>
</evidence>
<proteinExistence type="predicted"/>
<evidence type="ECO:0000256" key="2">
    <source>
        <dbReference type="ARBA" id="ARBA00022714"/>
    </source>
</evidence>
<dbReference type="InterPro" id="IPR012675">
    <property type="entry name" value="Beta-grasp_dom_sf"/>
</dbReference>
<dbReference type="GO" id="GO:0046872">
    <property type="term" value="F:metal ion binding"/>
    <property type="evidence" value="ECO:0007669"/>
    <property type="project" value="UniProtKB-KW"/>
</dbReference>
<dbReference type="SUPFAM" id="SSF54292">
    <property type="entry name" value="2Fe-2S ferredoxin-like"/>
    <property type="match status" value="1"/>
</dbReference>
<dbReference type="GO" id="GO:0051537">
    <property type="term" value="F:2 iron, 2 sulfur cluster binding"/>
    <property type="evidence" value="ECO:0007669"/>
    <property type="project" value="UniProtKB-KW"/>
</dbReference>
<evidence type="ECO:0000256" key="4">
    <source>
        <dbReference type="ARBA" id="ARBA00023002"/>
    </source>
</evidence>
<feature type="domain" description="2Fe-2S ferredoxin-type" evidence="7">
    <location>
        <begin position="248"/>
        <end position="333"/>
    </location>
</feature>
<evidence type="ECO:0000256" key="1">
    <source>
        <dbReference type="ARBA" id="ARBA00022630"/>
    </source>
</evidence>
<keyword evidence="4" id="KW-0560">Oxidoreductase</keyword>
<comment type="caution">
    <text evidence="9">The sequence shown here is derived from an EMBL/GenBank/DDBJ whole genome shotgun (WGS) entry which is preliminary data.</text>
</comment>
<evidence type="ECO:0000313" key="10">
    <source>
        <dbReference type="Proteomes" id="UP001165667"/>
    </source>
</evidence>
<evidence type="ECO:0000256" key="3">
    <source>
        <dbReference type="ARBA" id="ARBA00022723"/>
    </source>
</evidence>
<dbReference type="Gene3D" id="2.40.30.10">
    <property type="entry name" value="Translation factors"/>
    <property type="match status" value="1"/>
</dbReference>
<protein>
    <submittedName>
        <fullName evidence="9">PDR/VanB family oxidoreductase</fullName>
    </submittedName>
</protein>
<dbReference type="EMBL" id="JAMOIM010000003">
    <property type="protein sequence ID" value="MCW6507830.1"/>
    <property type="molecule type" value="Genomic_DNA"/>
</dbReference>
<dbReference type="PANTHER" id="PTHR47354:SF1">
    <property type="entry name" value="CARNITINE MONOOXYGENASE REDUCTASE SUBUNIT"/>
    <property type="match status" value="1"/>
</dbReference>
<sequence length="333" mass="35610">MDAEERVTGLMGRAMAQDAELPLLVEHAVFETPDILVLDLVAASGADLPAWDPGAHIDLVLASGLVRQYSLCGDPADRGRYRVAVQREAAGRGGSIEIHNLAMQGSSVATRGPRNHFALVEAPCYLFVAGGIGVTPMLPMIRAAERGGRPWRLVYGGRSRATMGFLSDIGGRRGGETDLLPQDECGLPDLHALLSGLDDQTLVYGCGPGAMLTALEAAAASLGLSERLHIERFAAPEITPHHDMDRPFEVELRLSGLVLQVPADRSLGSVLQDADIPVTFSCQEGYCGSCECLVIEGTPDHRDTILNESEKAEGRIMMVCVGRAHSPRLVLEL</sequence>
<evidence type="ECO:0000256" key="5">
    <source>
        <dbReference type="ARBA" id="ARBA00023004"/>
    </source>
</evidence>
<reference evidence="9" key="1">
    <citation type="submission" date="2022-05" db="EMBL/GenBank/DDBJ databases">
        <authorList>
            <person name="Pankratov T."/>
        </authorList>
    </citation>
    <scope>NUCLEOTIDE SEQUENCE</scope>
    <source>
        <strain evidence="9">BP6-180914</strain>
    </source>
</reference>